<protein>
    <recommendedName>
        <fullName evidence="2">HTH luxR-type domain-containing protein</fullName>
    </recommendedName>
</protein>
<dbReference type="Pfam" id="PF00196">
    <property type="entry name" value="GerE"/>
    <property type="match status" value="1"/>
</dbReference>
<accession>A0A4S4FXR9</accession>
<organism evidence="3 4">
    <name type="scientific">Orlajensenia flava</name>
    <dbReference type="NCBI Taxonomy" id="2565934"/>
    <lineage>
        <taxon>Bacteria</taxon>
        <taxon>Bacillati</taxon>
        <taxon>Actinomycetota</taxon>
        <taxon>Actinomycetes</taxon>
        <taxon>Micrococcales</taxon>
        <taxon>Microbacteriaceae</taxon>
        <taxon>Orlajensenia</taxon>
    </lineage>
</organism>
<evidence type="ECO:0000313" key="4">
    <source>
        <dbReference type="Proteomes" id="UP000307380"/>
    </source>
</evidence>
<dbReference type="PANTHER" id="PTHR43214">
    <property type="entry name" value="TWO-COMPONENT RESPONSE REGULATOR"/>
    <property type="match status" value="1"/>
</dbReference>
<keyword evidence="1" id="KW-0238">DNA-binding</keyword>
<keyword evidence="4" id="KW-1185">Reference proteome</keyword>
<comment type="caution">
    <text evidence="3">The sequence shown here is derived from an EMBL/GenBank/DDBJ whole genome shotgun (WGS) entry which is preliminary data.</text>
</comment>
<evidence type="ECO:0000256" key="1">
    <source>
        <dbReference type="ARBA" id="ARBA00023125"/>
    </source>
</evidence>
<dbReference type="SMART" id="SM00421">
    <property type="entry name" value="HTH_LUXR"/>
    <property type="match status" value="1"/>
</dbReference>
<dbReference type="SUPFAM" id="SSF46894">
    <property type="entry name" value="C-terminal effector domain of the bipartite response regulators"/>
    <property type="match status" value="1"/>
</dbReference>
<dbReference type="CDD" id="cd06170">
    <property type="entry name" value="LuxR_C_like"/>
    <property type="match status" value="1"/>
</dbReference>
<reference evidence="3 4" key="1">
    <citation type="submission" date="2019-04" db="EMBL/GenBank/DDBJ databases">
        <authorList>
            <person name="Jiang L."/>
        </authorList>
    </citation>
    <scope>NUCLEOTIDE SEQUENCE [LARGE SCALE GENOMIC DNA]</scope>
    <source>
        <strain evidence="3 4">YIM 131861</strain>
    </source>
</reference>
<dbReference type="InterPro" id="IPR016032">
    <property type="entry name" value="Sig_transdc_resp-reg_C-effctor"/>
</dbReference>
<dbReference type="AlphaFoldDB" id="A0A4S4FXR9"/>
<dbReference type="InterPro" id="IPR000792">
    <property type="entry name" value="Tscrpt_reg_LuxR_C"/>
</dbReference>
<dbReference type="Proteomes" id="UP000307380">
    <property type="component" value="Unassembled WGS sequence"/>
</dbReference>
<dbReference type="PRINTS" id="PR00038">
    <property type="entry name" value="HTHLUXR"/>
</dbReference>
<sequence length="795" mass="84045">MRRPARQDENASLADLLATGMLIAPDVCDLLENRLGRDAASVREVAARLTDGQRRGVAALPDPLPVTPAQSEVYDPVIERLTDIERSILLIAAVSVVDRTDVLLEAASAGMDAIIDGDLARHLRLVSGRFAIADPRLRAVTHERADLGERTAAHAALARTHARRGQRLLSAWHAALSTLEGDETLAPPLIELARDALVAGDARWAFAVARESASHAIGADLARSLRLAGTAALHAGWVEDAAAWLSRSVDSDDDVEAARGLASYATAVTLSSGVVPEDEVLSFAADVEAGHGSDIQASIAAALDATAALFAERGDAGCAERMRKRASSHDPVGPGPFPVRPSAAWCDALLAGLPSTDSAAGDHGRMRRPMHVLPAASPGVESVADRCARAITEAVVLARSENFDAARVVLSRAARRFAPTGGFPSPGSRDAPPRPRATPLVEAHLVVAHALVDAWSGRFDAAATELADAAVRLPIGLPFAGAGVALARRLEVLMDLPASTTTEALSVATPALEREGEIVDGLIDAAIRRRRDGDLLGAASRLAIVSTRPSPGRAASFPLPEGDRVVVLARAGMLDRAEDELGRLHRADPDVFPFARLGLIARAELAMSTVSELPGRAVAAEAIAGRLPSPFDRAMTNRAVSEALYELDDARRARLAQVASLEHLRESGAAELDQAGDDRFDLGRAVTRRASGTLIARVAQDMRDVAAVEHAGEEHAVEEHWARDLTTREREVAGLVIRGRSNREVAAALHVAVRTVEVHLGHVFAKTGVRSRTELSFLASRPSETVRRAVGDSST</sequence>
<dbReference type="PROSITE" id="PS50043">
    <property type="entry name" value="HTH_LUXR_2"/>
    <property type="match status" value="1"/>
</dbReference>
<gene>
    <name evidence="3" type="ORF">E6C70_06245</name>
</gene>
<dbReference type="GO" id="GO:0006355">
    <property type="term" value="P:regulation of DNA-templated transcription"/>
    <property type="evidence" value="ECO:0007669"/>
    <property type="project" value="InterPro"/>
</dbReference>
<dbReference type="GO" id="GO:0003677">
    <property type="term" value="F:DNA binding"/>
    <property type="evidence" value="ECO:0007669"/>
    <property type="project" value="UniProtKB-KW"/>
</dbReference>
<feature type="domain" description="HTH luxR-type" evidence="2">
    <location>
        <begin position="718"/>
        <end position="783"/>
    </location>
</feature>
<dbReference type="PROSITE" id="PS00622">
    <property type="entry name" value="HTH_LUXR_1"/>
    <property type="match status" value="1"/>
</dbReference>
<evidence type="ECO:0000259" key="2">
    <source>
        <dbReference type="PROSITE" id="PS50043"/>
    </source>
</evidence>
<dbReference type="InterPro" id="IPR036388">
    <property type="entry name" value="WH-like_DNA-bd_sf"/>
</dbReference>
<dbReference type="OrthoDB" id="3197423at2"/>
<proteinExistence type="predicted"/>
<dbReference type="RefSeq" id="WP_136423252.1">
    <property type="nucleotide sequence ID" value="NZ_SSSN01000003.1"/>
</dbReference>
<dbReference type="InterPro" id="IPR039420">
    <property type="entry name" value="WalR-like"/>
</dbReference>
<dbReference type="EMBL" id="SSSN01000003">
    <property type="protein sequence ID" value="THG35633.1"/>
    <property type="molecule type" value="Genomic_DNA"/>
</dbReference>
<dbReference type="Gene3D" id="1.10.10.10">
    <property type="entry name" value="Winged helix-like DNA-binding domain superfamily/Winged helix DNA-binding domain"/>
    <property type="match status" value="1"/>
</dbReference>
<name>A0A4S4FXR9_9MICO</name>
<evidence type="ECO:0000313" key="3">
    <source>
        <dbReference type="EMBL" id="THG35633.1"/>
    </source>
</evidence>
<dbReference type="PANTHER" id="PTHR43214:SF43">
    <property type="entry name" value="TWO-COMPONENT RESPONSE REGULATOR"/>
    <property type="match status" value="1"/>
</dbReference>